<feature type="compositionally biased region" description="Acidic residues" evidence="1">
    <location>
        <begin position="229"/>
        <end position="247"/>
    </location>
</feature>
<feature type="region of interest" description="Disordered" evidence="1">
    <location>
        <begin position="229"/>
        <end position="252"/>
    </location>
</feature>
<proteinExistence type="predicted"/>
<evidence type="ECO:0000313" key="3">
    <source>
        <dbReference type="Proteomes" id="UP000190395"/>
    </source>
</evidence>
<keyword evidence="3" id="KW-1185">Reference proteome</keyword>
<gene>
    <name evidence="2" type="ORF">SAMN02745152_01485</name>
</gene>
<dbReference type="AlphaFoldDB" id="A0A1T4P9E6"/>
<dbReference type="Proteomes" id="UP000190395">
    <property type="component" value="Unassembled WGS sequence"/>
</dbReference>
<name>A0A1T4P9E6_9SPIR</name>
<accession>A0A1T4P9E6</accession>
<evidence type="ECO:0000256" key="1">
    <source>
        <dbReference type="SAM" id="MobiDB-lite"/>
    </source>
</evidence>
<dbReference type="RefSeq" id="WP_078931222.1">
    <property type="nucleotide sequence ID" value="NZ_CAMEQG010000007.1"/>
</dbReference>
<protein>
    <submittedName>
        <fullName evidence="2">Uncharacterized protein</fullName>
    </submittedName>
</protein>
<sequence>MASKIFITCILALAETFFVSCGLEDVITVNAPTSLINSPLYSGDDYLKWYASFRVNETDQPDSFSGTEIYYKIYNNSSDLISQRNSILSVNTSSNSTAAATRMIDTYQYQVLGAHSFKTGKTVSQSVFVPADILKNSLNVAFRVKTYTGNENYGANGEDVSDFEQFRACIKFSGRLRAFVNGSTVFVGYDSSEGWKYFSGTSGGSGTAVAYNDIDFIVPARNNGKSFDFFDEQDTDSDENVEPSESDGDYKHNDSASASDTYYVQFFAVGVAFDGSSLSNAYSLVLDLGSVPIIKNK</sequence>
<reference evidence="2 3" key="1">
    <citation type="submission" date="2017-02" db="EMBL/GenBank/DDBJ databases">
        <authorList>
            <person name="Peterson S.W."/>
        </authorList>
    </citation>
    <scope>NUCLEOTIDE SEQUENCE [LARGE SCALE GENOMIC DNA]</scope>
    <source>
        <strain evidence="2 3">ATCC BAA-909</strain>
    </source>
</reference>
<dbReference type="GeneID" id="303367717"/>
<dbReference type="EMBL" id="FUXC01000008">
    <property type="protein sequence ID" value="SJZ87947.1"/>
    <property type="molecule type" value="Genomic_DNA"/>
</dbReference>
<organism evidence="2 3">
    <name type="scientific">Treponema berlinense</name>
    <dbReference type="NCBI Taxonomy" id="225004"/>
    <lineage>
        <taxon>Bacteria</taxon>
        <taxon>Pseudomonadati</taxon>
        <taxon>Spirochaetota</taxon>
        <taxon>Spirochaetia</taxon>
        <taxon>Spirochaetales</taxon>
        <taxon>Treponemataceae</taxon>
        <taxon>Treponema</taxon>
    </lineage>
</organism>
<dbReference type="STRING" id="225004.SAMN02745152_01485"/>
<dbReference type="OrthoDB" id="361618at2"/>
<evidence type="ECO:0000313" key="2">
    <source>
        <dbReference type="EMBL" id="SJZ87947.1"/>
    </source>
</evidence>